<comment type="caution">
    <text evidence="8">The sequence shown here is derived from an EMBL/GenBank/DDBJ whole genome shotgun (WGS) entry which is preliminary data.</text>
</comment>
<dbReference type="InterPro" id="IPR036047">
    <property type="entry name" value="F-box-like_dom_sf"/>
</dbReference>
<feature type="compositionally biased region" description="Polar residues" evidence="5">
    <location>
        <begin position="844"/>
        <end position="855"/>
    </location>
</feature>
<evidence type="ECO:0000256" key="3">
    <source>
        <dbReference type="ARBA" id="ARBA00022833"/>
    </source>
</evidence>
<keyword evidence="3" id="KW-0862">Zinc</keyword>
<feature type="compositionally biased region" description="Basic and acidic residues" evidence="5">
    <location>
        <begin position="763"/>
        <end position="776"/>
    </location>
</feature>
<feature type="domain" description="WLM" evidence="7">
    <location>
        <begin position="528"/>
        <end position="777"/>
    </location>
</feature>
<dbReference type="OrthoDB" id="3253362at2759"/>
<dbReference type="SMART" id="SM00547">
    <property type="entry name" value="ZnF_RBZ"/>
    <property type="match status" value="1"/>
</dbReference>
<evidence type="ECO:0000313" key="8">
    <source>
        <dbReference type="EMBL" id="PPQ65296.1"/>
    </source>
</evidence>
<name>A0A409VGE0_9AGAR</name>
<evidence type="ECO:0000259" key="7">
    <source>
        <dbReference type="PROSITE" id="PS51397"/>
    </source>
</evidence>
<evidence type="ECO:0000256" key="4">
    <source>
        <dbReference type="PROSITE-ProRule" id="PRU00322"/>
    </source>
</evidence>
<dbReference type="STRING" id="231916.A0A409VGE0"/>
<dbReference type="GO" id="GO:0006281">
    <property type="term" value="P:DNA repair"/>
    <property type="evidence" value="ECO:0007669"/>
    <property type="project" value="TreeGrafter"/>
</dbReference>
<proteinExistence type="predicted"/>
<feature type="region of interest" description="Disordered" evidence="5">
    <location>
        <begin position="935"/>
        <end position="959"/>
    </location>
</feature>
<evidence type="ECO:0000313" key="9">
    <source>
        <dbReference type="Proteomes" id="UP000284706"/>
    </source>
</evidence>
<dbReference type="InterPro" id="IPR053000">
    <property type="entry name" value="WSS1-like_metalloprotease"/>
</dbReference>
<dbReference type="Pfam" id="PF08325">
    <property type="entry name" value="WLM"/>
    <property type="match status" value="1"/>
</dbReference>
<dbReference type="GO" id="GO:0005634">
    <property type="term" value="C:nucleus"/>
    <property type="evidence" value="ECO:0007669"/>
    <property type="project" value="TreeGrafter"/>
</dbReference>
<keyword evidence="2 4" id="KW-0863">Zinc-finger</keyword>
<keyword evidence="9" id="KW-1185">Reference proteome</keyword>
<feature type="region of interest" description="Disordered" evidence="5">
    <location>
        <begin position="877"/>
        <end position="903"/>
    </location>
</feature>
<dbReference type="PROSITE" id="PS01358">
    <property type="entry name" value="ZF_RANBP2_1"/>
    <property type="match status" value="1"/>
</dbReference>
<feature type="region of interest" description="Disordered" evidence="5">
    <location>
        <begin position="688"/>
        <end position="855"/>
    </location>
</feature>
<feature type="region of interest" description="Disordered" evidence="5">
    <location>
        <begin position="1"/>
        <end position="22"/>
    </location>
</feature>
<evidence type="ECO:0000256" key="5">
    <source>
        <dbReference type="SAM" id="MobiDB-lite"/>
    </source>
</evidence>
<feature type="compositionally biased region" description="Acidic residues" evidence="5">
    <location>
        <begin position="790"/>
        <end position="807"/>
    </location>
</feature>
<protein>
    <recommendedName>
        <fullName evidence="10">WLM domain-containing protein</fullName>
    </recommendedName>
</protein>
<dbReference type="InterPro" id="IPR001876">
    <property type="entry name" value="Znf_RanBP2"/>
</dbReference>
<dbReference type="InterPro" id="IPR013536">
    <property type="entry name" value="WLM_dom"/>
</dbReference>
<feature type="domain" description="RanBP2-type" evidence="6">
    <location>
        <begin position="958"/>
        <end position="987"/>
    </location>
</feature>
<dbReference type="EMBL" id="NHYE01005656">
    <property type="protein sequence ID" value="PPQ65296.1"/>
    <property type="molecule type" value="Genomic_DNA"/>
</dbReference>
<dbReference type="Proteomes" id="UP000284706">
    <property type="component" value="Unassembled WGS sequence"/>
</dbReference>
<accession>A0A409VGE0</accession>
<dbReference type="SUPFAM" id="SSF81383">
    <property type="entry name" value="F-box domain"/>
    <property type="match status" value="1"/>
</dbReference>
<feature type="compositionally biased region" description="Polar residues" evidence="5">
    <location>
        <begin position="949"/>
        <end position="958"/>
    </location>
</feature>
<dbReference type="Gene3D" id="4.10.1060.10">
    <property type="entry name" value="Zinc finger, RanBP2-type"/>
    <property type="match status" value="1"/>
</dbReference>
<dbReference type="GO" id="GO:0008237">
    <property type="term" value="F:metallopeptidase activity"/>
    <property type="evidence" value="ECO:0007669"/>
    <property type="project" value="TreeGrafter"/>
</dbReference>
<dbReference type="PANTHER" id="PTHR46622:SF1">
    <property type="entry name" value="DNA-DEPENDENT METALLOPROTEASE WSS1"/>
    <property type="match status" value="1"/>
</dbReference>
<evidence type="ECO:0008006" key="10">
    <source>
        <dbReference type="Google" id="ProtNLM"/>
    </source>
</evidence>
<gene>
    <name evidence="8" type="ORF">CVT26_000256</name>
</gene>
<dbReference type="PROSITE" id="PS51397">
    <property type="entry name" value="WLM"/>
    <property type="match status" value="1"/>
</dbReference>
<reference evidence="8 9" key="1">
    <citation type="journal article" date="2018" name="Evol. Lett.">
        <title>Horizontal gene cluster transfer increased hallucinogenic mushroom diversity.</title>
        <authorList>
            <person name="Reynolds H.T."/>
            <person name="Vijayakumar V."/>
            <person name="Gluck-Thaler E."/>
            <person name="Korotkin H.B."/>
            <person name="Matheny P.B."/>
            <person name="Slot J.C."/>
        </authorList>
    </citation>
    <scope>NUCLEOTIDE SEQUENCE [LARGE SCALE GENOMIC DNA]</scope>
    <source>
        <strain evidence="8 9">SRW20</strain>
    </source>
</reference>
<dbReference type="PROSITE" id="PS50199">
    <property type="entry name" value="ZF_RANBP2_2"/>
    <property type="match status" value="1"/>
</dbReference>
<keyword evidence="1" id="KW-0479">Metal-binding</keyword>
<feature type="compositionally biased region" description="Low complexity" evidence="5">
    <location>
        <begin position="880"/>
        <end position="893"/>
    </location>
</feature>
<dbReference type="PANTHER" id="PTHR46622">
    <property type="entry name" value="DNA-DEPENDENT METALLOPROTEASE WSS1"/>
    <property type="match status" value="1"/>
</dbReference>
<feature type="compositionally biased region" description="Basic residues" evidence="5">
    <location>
        <begin position="696"/>
        <end position="709"/>
    </location>
</feature>
<feature type="compositionally biased region" description="Low complexity" evidence="5">
    <location>
        <begin position="11"/>
        <end position="20"/>
    </location>
</feature>
<organism evidence="8 9">
    <name type="scientific">Gymnopilus dilepis</name>
    <dbReference type="NCBI Taxonomy" id="231916"/>
    <lineage>
        <taxon>Eukaryota</taxon>
        <taxon>Fungi</taxon>
        <taxon>Dikarya</taxon>
        <taxon>Basidiomycota</taxon>
        <taxon>Agaricomycotina</taxon>
        <taxon>Agaricomycetes</taxon>
        <taxon>Agaricomycetidae</taxon>
        <taxon>Agaricales</taxon>
        <taxon>Agaricineae</taxon>
        <taxon>Hymenogastraceae</taxon>
        <taxon>Gymnopilus</taxon>
    </lineage>
</organism>
<evidence type="ECO:0000256" key="2">
    <source>
        <dbReference type="ARBA" id="ARBA00022771"/>
    </source>
</evidence>
<sequence length="994" mass="110931">MRRRSQPRNPPSSSHAPSSHNAHDLNLNELVDRIGRIDPEIQALSPSQPSYISLLPPEILTEIFTYCVPLEQYPIPCRTEAPLLLLQVSSQWRNLALSIPDLWAALHINYKDAAEDIPAAETWLARSRHKLLTLSIAIDFGEQRQQEILDVLCRHSKRWKHVRFDFRHLLCPPMYSLDLAQDNVPELTTFEFHSRDISTTNISPVTRLLSSAPKLREVAWVDDVADTETLLELPLGRLSRLSLAMEHGTLDYLQLLNQCHNLEHIRIMKPSLRTPQSRPPLFLSKLTTLNISSDLIGILDHLILPALREVRIYSDADKQTYLHPHFSSSHLPHGYPHHSAPATPSPEVWSPSPFLSLIDRSTCTITSLSVTPPMTEDMLLMCLRQLSDSLVKLSVEGIVVGDLLLESLTRRSCMDTARGQGHQIASEEDQEDHLCPNLAEINLDTRVVSSQGVLAAMVQSRLAHPRHQLRQEEPDLPRTLLGKLRIVDGHQDLEMLQELSQRNSWLSAHLPSEKDRLIALMVHLRLNEKEANPNPHINFITPLPSDPEDQEEARKLLRALAAQVRPVMKAHGFAVNSLEEYEYNRVFAGRNWNNGETVELVLRRADGTFYPNYWLMSTLCHELAHIAHMNHGPAFQALWARLRAEVRRLQDRGYYGDGYWSSGRRLRDSARIGEEGLETEDLPEYMCGGAQSRARPTARRRRQGARGKRREVVPSLHTGAQTAKKRKAGGRVTSKYAFTGEGQSLASSSTEGTGFGKRANSKKAREERALAIERRLAALQGGPQAPAETPEGDEEESDDEVEFVSETDAERRQALQEAEQGQESNQKLGPGFSWSQFKDEFNFDNGSSASGSKQPQVVGDILEIFSDEDEANACDVPVASGSTYTTTPSTASSVKGKGKASLNKQDGKSLGLGKLVQSEIDFRKKEALGMALVKGGGRKLGSKPDDAQNSKVKTSSSPGGVWSCLVCTLENQPSDLACAACETLRNERVWRQPT</sequence>
<dbReference type="InParanoid" id="A0A409VGE0"/>
<dbReference type="AlphaFoldDB" id="A0A409VGE0"/>
<evidence type="ECO:0000259" key="6">
    <source>
        <dbReference type="PROSITE" id="PS50199"/>
    </source>
</evidence>
<feature type="compositionally biased region" description="Polar residues" evidence="5">
    <location>
        <begin position="741"/>
        <end position="752"/>
    </location>
</feature>
<evidence type="ECO:0000256" key="1">
    <source>
        <dbReference type="ARBA" id="ARBA00022723"/>
    </source>
</evidence>
<dbReference type="GO" id="GO:0008270">
    <property type="term" value="F:zinc ion binding"/>
    <property type="evidence" value="ECO:0007669"/>
    <property type="project" value="UniProtKB-KW"/>
</dbReference>